<name>A0A0C3BWE6_PILCF</name>
<reference evidence="2" key="2">
    <citation type="submission" date="2015-01" db="EMBL/GenBank/DDBJ databases">
        <title>Evolutionary Origins and Diversification of the Mycorrhizal Mutualists.</title>
        <authorList>
            <consortium name="DOE Joint Genome Institute"/>
            <consortium name="Mycorrhizal Genomics Consortium"/>
            <person name="Kohler A."/>
            <person name="Kuo A."/>
            <person name="Nagy L.G."/>
            <person name="Floudas D."/>
            <person name="Copeland A."/>
            <person name="Barry K.W."/>
            <person name="Cichocki N."/>
            <person name="Veneault-Fourrey C."/>
            <person name="LaButti K."/>
            <person name="Lindquist E.A."/>
            <person name="Lipzen A."/>
            <person name="Lundell T."/>
            <person name="Morin E."/>
            <person name="Murat C."/>
            <person name="Riley R."/>
            <person name="Ohm R."/>
            <person name="Sun H."/>
            <person name="Tunlid A."/>
            <person name="Henrissat B."/>
            <person name="Grigoriev I.V."/>
            <person name="Hibbett D.S."/>
            <person name="Martin F."/>
        </authorList>
    </citation>
    <scope>NUCLEOTIDE SEQUENCE [LARGE SCALE GENOMIC DNA]</scope>
    <source>
        <strain evidence="2">F 1598</strain>
    </source>
</reference>
<keyword evidence="2" id="KW-1185">Reference proteome</keyword>
<dbReference type="AlphaFoldDB" id="A0A0C3BWE6"/>
<sequence>MMRSGASVYGIPFFHADCICSKHVSTDSELIAQCTNIDAQALSIAGDILEGPTNALIQRSCVCFCAHF</sequence>
<dbReference type="EMBL" id="KN832972">
    <property type="protein sequence ID" value="KIM90873.1"/>
    <property type="molecule type" value="Genomic_DNA"/>
</dbReference>
<proteinExistence type="predicted"/>
<evidence type="ECO:0000313" key="1">
    <source>
        <dbReference type="EMBL" id="KIM90873.1"/>
    </source>
</evidence>
<organism evidence="1 2">
    <name type="scientific">Piloderma croceum (strain F 1598)</name>
    <dbReference type="NCBI Taxonomy" id="765440"/>
    <lineage>
        <taxon>Eukaryota</taxon>
        <taxon>Fungi</taxon>
        <taxon>Dikarya</taxon>
        <taxon>Basidiomycota</taxon>
        <taxon>Agaricomycotina</taxon>
        <taxon>Agaricomycetes</taxon>
        <taxon>Agaricomycetidae</taxon>
        <taxon>Atheliales</taxon>
        <taxon>Atheliaceae</taxon>
        <taxon>Piloderma</taxon>
    </lineage>
</organism>
<gene>
    <name evidence="1" type="ORF">PILCRDRAFT_152658</name>
</gene>
<dbReference type="HOGENOM" id="CLU_2794795_0_0_1"/>
<dbReference type="InParanoid" id="A0A0C3BWE6"/>
<reference evidence="1 2" key="1">
    <citation type="submission" date="2014-04" db="EMBL/GenBank/DDBJ databases">
        <authorList>
            <consortium name="DOE Joint Genome Institute"/>
            <person name="Kuo A."/>
            <person name="Tarkka M."/>
            <person name="Buscot F."/>
            <person name="Kohler A."/>
            <person name="Nagy L.G."/>
            <person name="Floudas D."/>
            <person name="Copeland A."/>
            <person name="Barry K.W."/>
            <person name="Cichocki N."/>
            <person name="Veneault-Fourrey C."/>
            <person name="LaButti K."/>
            <person name="Lindquist E.A."/>
            <person name="Lipzen A."/>
            <person name="Lundell T."/>
            <person name="Morin E."/>
            <person name="Murat C."/>
            <person name="Sun H."/>
            <person name="Tunlid A."/>
            <person name="Henrissat B."/>
            <person name="Grigoriev I.V."/>
            <person name="Hibbett D.S."/>
            <person name="Martin F."/>
            <person name="Nordberg H.P."/>
            <person name="Cantor M.N."/>
            <person name="Hua S.X."/>
        </authorList>
    </citation>
    <scope>NUCLEOTIDE SEQUENCE [LARGE SCALE GENOMIC DNA]</scope>
    <source>
        <strain evidence="1 2">F 1598</strain>
    </source>
</reference>
<protein>
    <submittedName>
        <fullName evidence="1">Uncharacterized protein</fullName>
    </submittedName>
</protein>
<evidence type="ECO:0000313" key="2">
    <source>
        <dbReference type="Proteomes" id="UP000054166"/>
    </source>
</evidence>
<accession>A0A0C3BWE6</accession>
<dbReference type="Proteomes" id="UP000054166">
    <property type="component" value="Unassembled WGS sequence"/>
</dbReference>